<protein>
    <submittedName>
        <fullName evidence="2">Uncharacterized protein</fullName>
    </submittedName>
</protein>
<gene>
    <name evidence="2" type="ORF">EJ02DRAFT_484442</name>
</gene>
<name>A0A6A5T420_9PLEO</name>
<keyword evidence="3" id="KW-1185">Reference proteome</keyword>
<feature type="signal peptide" evidence="1">
    <location>
        <begin position="1"/>
        <end position="20"/>
    </location>
</feature>
<dbReference type="EMBL" id="ML976022">
    <property type="protein sequence ID" value="KAF1943807.1"/>
    <property type="molecule type" value="Genomic_DNA"/>
</dbReference>
<keyword evidence="1" id="KW-0732">Signal</keyword>
<feature type="chain" id="PRO_5025564321" evidence="1">
    <location>
        <begin position="21"/>
        <end position="318"/>
    </location>
</feature>
<sequence>MRLLISPSIFLLPAFPSSLTGNSAAVAHALARSPRLASSATTSSLIQRIRPRTIDNGTITSNNASCGDAHIEFISTTLNDSINMANLVYNDPVTAYDNQAYWELFGVNAMNNVTVGSNVFKYINNKWTINEKRVQDAADATCSGRYMYSGIGDDNGDELQDIKAELVFCPEFFQFPPLEYRIRDLANLEATALLRTLFYYIPKAEELDRPISQLWVIMRYQDSIKWTACYGILCATILARLGKGQYQSLYNADNYTLYALAAYVRKEIQDEEFPWLPQISIIWRVGISSSMQKTKVSNYHHKSVTALTLSEGMQIDPS</sequence>
<dbReference type="Gene3D" id="3.40.390.10">
    <property type="entry name" value="Collagenase (Catalytic Domain)"/>
    <property type="match status" value="1"/>
</dbReference>
<dbReference type="InterPro" id="IPR024079">
    <property type="entry name" value="MetalloPept_cat_dom_sf"/>
</dbReference>
<evidence type="ECO:0000256" key="1">
    <source>
        <dbReference type="SAM" id="SignalP"/>
    </source>
</evidence>
<dbReference type="AlphaFoldDB" id="A0A6A5T420"/>
<accession>A0A6A5T420</accession>
<organism evidence="2 3">
    <name type="scientific">Clathrospora elynae</name>
    <dbReference type="NCBI Taxonomy" id="706981"/>
    <lineage>
        <taxon>Eukaryota</taxon>
        <taxon>Fungi</taxon>
        <taxon>Dikarya</taxon>
        <taxon>Ascomycota</taxon>
        <taxon>Pezizomycotina</taxon>
        <taxon>Dothideomycetes</taxon>
        <taxon>Pleosporomycetidae</taxon>
        <taxon>Pleosporales</taxon>
        <taxon>Diademaceae</taxon>
        <taxon>Clathrospora</taxon>
    </lineage>
</organism>
<dbReference type="OrthoDB" id="3796854at2759"/>
<dbReference type="GO" id="GO:0008237">
    <property type="term" value="F:metallopeptidase activity"/>
    <property type="evidence" value="ECO:0007669"/>
    <property type="project" value="InterPro"/>
</dbReference>
<evidence type="ECO:0000313" key="3">
    <source>
        <dbReference type="Proteomes" id="UP000800038"/>
    </source>
</evidence>
<proteinExistence type="predicted"/>
<reference evidence="2" key="1">
    <citation type="journal article" date="2020" name="Stud. Mycol.">
        <title>101 Dothideomycetes genomes: a test case for predicting lifestyles and emergence of pathogens.</title>
        <authorList>
            <person name="Haridas S."/>
            <person name="Albert R."/>
            <person name="Binder M."/>
            <person name="Bloem J."/>
            <person name="Labutti K."/>
            <person name="Salamov A."/>
            <person name="Andreopoulos B."/>
            <person name="Baker S."/>
            <person name="Barry K."/>
            <person name="Bills G."/>
            <person name="Bluhm B."/>
            <person name="Cannon C."/>
            <person name="Castanera R."/>
            <person name="Culley D."/>
            <person name="Daum C."/>
            <person name="Ezra D."/>
            <person name="Gonzalez J."/>
            <person name="Henrissat B."/>
            <person name="Kuo A."/>
            <person name="Liang C."/>
            <person name="Lipzen A."/>
            <person name="Lutzoni F."/>
            <person name="Magnuson J."/>
            <person name="Mondo S."/>
            <person name="Nolan M."/>
            <person name="Ohm R."/>
            <person name="Pangilinan J."/>
            <person name="Park H.-J."/>
            <person name="Ramirez L."/>
            <person name="Alfaro M."/>
            <person name="Sun H."/>
            <person name="Tritt A."/>
            <person name="Yoshinaga Y."/>
            <person name="Zwiers L.-H."/>
            <person name="Turgeon B."/>
            <person name="Goodwin S."/>
            <person name="Spatafora J."/>
            <person name="Crous P."/>
            <person name="Grigoriev I."/>
        </authorList>
    </citation>
    <scope>NUCLEOTIDE SEQUENCE</scope>
    <source>
        <strain evidence="2">CBS 161.51</strain>
    </source>
</reference>
<evidence type="ECO:0000313" key="2">
    <source>
        <dbReference type="EMBL" id="KAF1943807.1"/>
    </source>
</evidence>
<dbReference type="Proteomes" id="UP000800038">
    <property type="component" value="Unassembled WGS sequence"/>
</dbReference>